<gene>
    <name evidence="1" type="ORF">C2G38_2061279</name>
</gene>
<dbReference type="AlphaFoldDB" id="A0A397VYY8"/>
<keyword evidence="2" id="KW-1185">Reference proteome</keyword>
<name>A0A397VYY8_9GLOM</name>
<evidence type="ECO:0000313" key="2">
    <source>
        <dbReference type="Proteomes" id="UP000266673"/>
    </source>
</evidence>
<protein>
    <submittedName>
        <fullName evidence="1">Uncharacterized protein</fullName>
    </submittedName>
</protein>
<proteinExistence type="predicted"/>
<accession>A0A397VYY8</accession>
<dbReference type="EMBL" id="QKWP01000090">
    <property type="protein sequence ID" value="RIB27720.1"/>
    <property type="molecule type" value="Genomic_DNA"/>
</dbReference>
<organism evidence="1 2">
    <name type="scientific">Gigaspora rosea</name>
    <dbReference type="NCBI Taxonomy" id="44941"/>
    <lineage>
        <taxon>Eukaryota</taxon>
        <taxon>Fungi</taxon>
        <taxon>Fungi incertae sedis</taxon>
        <taxon>Mucoromycota</taxon>
        <taxon>Glomeromycotina</taxon>
        <taxon>Glomeromycetes</taxon>
        <taxon>Diversisporales</taxon>
        <taxon>Gigasporaceae</taxon>
        <taxon>Gigaspora</taxon>
    </lineage>
</organism>
<reference evidence="1 2" key="1">
    <citation type="submission" date="2018-06" db="EMBL/GenBank/DDBJ databases">
        <title>Comparative genomics reveals the genomic features of Rhizophagus irregularis, R. cerebriforme, R. diaphanum and Gigaspora rosea, and their symbiotic lifestyle signature.</title>
        <authorList>
            <person name="Morin E."/>
            <person name="San Clemente H."/>
            <person name="Chen E.C.H."/>
            <person name="De La Providencia I."/>
            <person name="Hainaut M."/>
            <person name="Kuo A."/>
            <person name="Kohler A."/>
            <person name="Murat C."/>
            <person name="Tang N."/>
            <person name="Roy S."/>
            <person name="Loubradou J."/>
            <person name="Henrissat B."/>
            <person name="Grigoriev I.V."/>
            <person name="Corradi N."/>
            <person name="Roux C."/>
            <person name="Martin F.M."/>
        </authorList>
    </citation>
    <scope>NUCLEOTIDE SEQUENCE [LARGE SCALE GENOMIC DNA]</scope>
    <source>
        <strain evidence="1 2">DAOM 194757</strain>
    </source>
</reference>
<comment type="caution">
    <text evidence="1">The sequence shown here is derived from an EMBL/GenBank/DDBJ whole genome shotgun (WGS) entry which is preliminary data.</text>
</comment>
<dbReference type="Proteomes" id="UP000266673">
    <property type="component" value="Unassembled WGS sequence"/>
</dbReference>
<evidence type="ECO:0000313" key="1">
    <source>
        <dbReference type="EMBL" id="RIB27720.1"/>
    </source>
</evidence>
<sequence length="70" mass="7779">MTISGSDGINKDLEEDVDTVPLKISKANEINRTNYTILIGCNYDISEDGMNIKPKVQKMFSCKHGAVFQV</sequence>